<protein>
    <recommendedName>
        <fullName evidence="1">Metallo-beta-lactamase domain-containing protein</fullName>
    </recommendedName>
</protein>
<dbReference type="AlphaFoldDB" id="A0A382BWJ1"/>
<dbReference type="EMBL" id="UINC01031704">
    <property type="protein sequence ID" value="SVB18170.1"/>
    <property type="molecule type" value="Genomic_DNA"/>
</dbReference>
<dbReference type="Gene3D" id="3.60.15.10">
    <property type="entry name" value="Ribonuclease Z/Hydroxyacylglutathione hydrolase-like"/>
    <property type="match status" value="1"/>
</dbReference>
<accession>A0A382BWJ1</accession>
<dbReference type="InterPro" id="IPR001279">
    <property type="entry name" value="Metallo-B-lactamas"/>
</dbReference>
<dbReference type="InterPro" id="IPR036866">
    <property type="entry name" value="RibonucZ/Hydroxyglut_hydro"/>
</dbReference>
<dbReference type="Pfam" id="PF12706">
    <property type="entry name" value="Lactamase_B_2"/>
    <property type="match status" value="1"/>
</dbReference>
<dbReference type="PANTHER" id="PTHR42663">
    <property type="entry name" value="HYDROLASE C777.06C-RELATED-RELATED"/>
    <property type="match status" value="1"/>
</dbReference>
<proteinExistence type="predicted"/>
<reference evidence="2" key="1">
    <citation type="submission" date="2018-05" db="EMBL/GenBank/DDBJ databases">
        <authorList>
            <person name="Lanie J.A."/>
            <person name="Ng W.-L."/>
            <person name="Kazmierczak K.M."/>
            <person name="Andrzejewski T.M."/>
            <person name="Davidsen T.M."/>
            <person name="Wayne K.J."/>
            <person name="Tettelin H."/>
            <person name="Glass J.I."/>
            <person name="Rusch D."/>
            <person name="Podicherti R."/>
            <person name="Tsui H.-C.T."/>
            <person name="Winkler M.E."/>
        </authorList>
    </citation>
    <scope>NUCLEOTIDE SEQUENCE</scope>
</reference>
<dbReference type="PANTHER" id="PTHR42663:SF6">
    <property type="entry name" value="HYDROLASE C777.06C-RELATED"/>
    <property type="match status" value="1"/>
</dbReference>
<evidence type="ECO:0000259" key="1">
    <source>
        <dbReference type="Pfam" id="PF12706"/>
    </source>
</evidence>
<organism evidence="2">
    <name type="scientific">marine metagenome</name>
    <dbReference type="NCBI Taxonomy" id="408172"/>
    <lineage>
        <taxon>unclassified sequences</taxon>
        <taxon>metagenomes</taxon>
        <taxon>ecological metagenomes</taxon>
    </lineage>
</organism>
<name>A0A382BWJ1_9ZZZZ</name>
<gene>
    <name evidence="2" type="ORF">METZ01_LOCUS171024</name>
</gene>
<sequence>MRGFILFLWFIGIAFPNETPYIVVLGIAQDGGSPHAGCKKACCIDLWNTKQKEKVSCIGIVDPRSGKSWMIDATPDFPEQHRILTQDHQTELAGIFLTHAHMGHYTGLLHLGREVMGAKDIPVFTMPRMKKFLESNGPWDQLVSLKNITIQTINNNREIQLGDRLFIEPFHVPHRDEYSETVGYRIMGENQSIIYIPDIDKWEKWEQNIFQVVLNTDIALLDGTFYSQDELPHREMSEIPHPFIVETIEQLFNLNTPNRNKVHFIHFNHSNPAIKKNNAASNLIRSKRFNVAREGNTFTL</sequence>
<dbReference type="SUPFAM" id="SSF56281">
    <property type="entry name" value="Metallo-hydrolase/oxidoreductase"/>
    <property type="match status" value="1"/>
</dbReference>
<feature type="domain" description="Metallo-beta-lactamase" evidence="1">
    <location>
        <begin position="70"/>
        <end position="255"/>
    </location>
</feature>
<evidence type="ECO:0000313" key="2">
    <source>
        <dbReference type="EMBL" id="SVB18170.1"/>
    </source>
</evidence>